<reference evidence="2 3" key="1">
    <citation type="submission" date="2020-02" db="EMBL/GenBank/DDBJ databases">
        <title>Draft genome sequence of Haematococcus lacustris strain NIES-144.</title>
        <authorList>
            <person name="Morimoto D."/>
            <person name="Nakagawa S."/>
            <person name="Yoshida T."/>
            <person name="Sawayama S."/>
        </authorList>
    </citation>
    <scope>NUCLEOTIDE SEQUENCE [LARGE SCALE GENOMIC DNA]</scope>
    <source>
        <strain evidence="2 3">NIES-144</strain>
    </source>
</reference>
<sequence length="71" mass="7673">IASHDAHTSHLPAPTTPSQHLSHPYGRTCDLICDQPPAASQLPGQNGSVCRAGQVMDRRASKWASRRPQMS</sequence>
<comment type="caution">
    <text evidence="2">The sequence shown here is derived from an EMBL/GenBank/DDBJ whole genome shotgun (WGS) entry which is preliminary data.</text>
</comment>
<evidence type="ECO:0000313" key="2">
    <source>
        <dbReference type="EMBL" id="GFH15137.1"/>
    </source>
</evidence>
<dbReference type="AlphaFoldDB" id="A0A699YXY1"/>
<feature type="region of interest" description="Disordered" evidence="1">
    <location>
        <begin position="1"/>
        <end position="71"/>
    </location>
</feature>
<organism evidence="2 3">
    <name type="scientific">Haematococcus lacustris</name>
    <name type="common">Green alga</name>
    <name type="synonym">Haematococcus pluvialis</name>
    <dbReference type="NCBI Taxonomy" id="44745"/>
    <lineage>
        <taxon>Eukaryota</taxon>
        <taxon>Viridiplantae</taxon>
        <taxon>Chlorophyta</taxon>
        <taxon>core chlorophytes</taxon>
        <taxon>Chlorophyceae</taxon>
        <taxon>CS clade</taxon>
        <taxon>Chlamydomonadales</taxon>
        <taxon>Haematococcaceae</taxon>
        <taxon>Haematococcus</taxon>
    </lineage>
</organism>
<evidence type="ECO:0000256" key="1">
    <source>
        <dbReference type="SAM" id="MobiDB-lite"/>
    </source>
</evidence>
<name>A0A699YXY1_HAELA</name>
<gene>
    <name evidence="2" type="ORF">HaLaN_11307</name>
</gene>
<accession>A0A699YXY1</accession>
<dbReference type="EMBL" id="BLLF01000811">
    <property type="protein sequence ID" value="GFH15137.1"/>
    <property type="molecule type" value="Genomic_DNA"/>
</dbReference>
<feature type="non-terminal residue" evidence="2">
    <location>
        <position position="71"/>
    </location>
</feature>
<evidence type="ECO:0000313" key="3">
    <source>
        <dbReference type="Proteomes" id="UP000485058"/>
    </source>
</evidence>
<feature type="non-terminal residue" evidence="2">
    <location>
        <position position="1"/>
    </location>
</feature>
<protein>
    <submittedName>
        <fullName evidence="2">Uncharacterized protein</fullName>
    </submittedName>
</protein>
<proteinExistence type="predicted"/>
<keyword evidence="3" id="KW-1185">Reference proteome</keyword>
<dbReference type="Proteomes" id="UP000485058">
    <property type="component" value="Unassembled WGS sequence"/>
</dbReference>